<reference evidence="1" key="1">
    <citation type="submission" date="2023-07" db="EMBL/GenBank/DDBJ databases">
        <title>Sorghum-associated microbial communities from plants grown in Nebraska, USA.</title>
        <authorList>
            <person name="Schachtman D."/>
        </authorList>
    </citation>
    <scope>NUCLEOTIDE SEQUENCE</scope>
    <source>
        <strain evidence="1">DS1061</strain>
    </source>
</reference>
<comment type="caution">
    <text evidence="1">The sequence shown here is derived from an EMBL/GenBank/DDBJ whole genome shotgun (WGS) entry which is preliminary data.</text>
</comment>
<gene>
    <name evidence="1" type="ORF">J2793_003857</name>
</gene>
<evidence type="ECO:0000313" key="1">
    <source>
        <dbReference type="EMBL" id="MDP9648411.1"/>
    </source>
</evidence>
<dbReference type="EMBL" id="JAURTK010000004">
    <property type="protein sequence ID" value="MDP9648411.1"/>
    <property type="molecule type" value="Genomic_DNA"/>
</dbReference>
<protein>
    <submittedName>
        <fullName evidence="1">DNA replication protein</fullName>
    </submittedName>
</protein>
<accession>A0AB73IEE2</accession>
<name>A0AB73IEE2_9BURK</name>
<evidence type="ECO:0000313" key="2">
    <source>
        <dbReference type="Proteomes" id="UP001229486"/>
    </source>
</evidence>
<dbReference type="Proteomes" id="UP001229486">
    <property type="component" value="Unassembled WGS sequence"/>
</dbReference>
<sequence length="74" mass="7702">MAFEALLTDDLVRIAAAGGGFRLQAGVRATEDLVRIAAAGSRHNARLIFVGLGARTTDDIVRISAAGKGGVFFE</sequence>
<dbReference type="AlphaFoldDB" id="A0AB73IEE2"/>
<dbReference type="RefSeq" id="WP_088175271.1">
    <property type="nucleotide sequence ID" value="NZ_JAURTK010000004.1"/>
</dbReference>
<proteinExistence type="predicted"/>
<organism evidence="1 2">
    <name type="scientific">Paraburkholderia caledonica</name>
    <dbReference type="NCBI Taxonomy" id="134536"/>
    <lineage>
        <taxon>Bacteria</taxon>
        <taxon>Pseudomonadati</taxon>
        <taxon>Pseudomonadota</taxon>
        <taxon>Betaproteobacteria</taxon>
        <taxon>Burkholderiales</taxon>
        <taxon>Burkholderiaceae</taxon>
        <taxon>Paraburkholderia</taxon>
    </lineage>
</organism>